<dbReference type="Gene3D" id="3.30.70.270">
    <property type="match status" value="1"/>
</dbReference>
<organism evidence="4 5">
    <name type="scientific">Tepidibacter formicigenes DSM 15518</name>
    <dbReference type="NCBI Taxonomy" id="1123349"/>
    <lineage>
        <taxon>Bacteria</taxon>
        <taxon>Bacillati</taxon>
        <taxon>Bacillota</taxon>
        <taxon>Clostridia</taxon>
        <taxon>Peptostreptococcales</taxon>
        <taxon>Peptostreptococcaceae</taxon>
        <taxon>Tepidibacter</taxon>
    </lineage>
</organism>
<dbReference type="InterPro" id="IPR000014">
    <property type="entry name" value="PAS"/>
</dbReference>
<dbReference type="Pfam" id="PF00989">
    <property type="entry name" value="PAS"/>
    <property type="match status" value="1"/>
</dbReference>
<dbReference type="Pfam" id="PF00990">
    <property type="entry name" value="GGDEF"/>
    <property type="match status" value="1"/>
</dbReference>
<dbReference type="Gene3D" id="3.30.450.20">
    <property type="entry name" value="PAS domain"/>
    <property type="match status" value="1"/>
</dbReference>
<dbReference type="SUPFAM" id="SSF55781">
    <property type="entry name" value="GAF domain-like"/>
    <property type="match status" value="1"/>
</dbReference>
<evidence type="ECO:0000313" key="5">
    <source>
        <dbReference type="Proteomes" id="UP000242497"/>
    </source>
</evidence>
<feature type="domain" description="GGDEF" evidence="3">
    <location>
        <begin position="376"/>
        <end position="505"/>
    </location>
</feature>
<keyword evidence="5" id="KW-1185">Reference proteome</keyword>
<dbReference type="OrthoDB" id="1751234at2"/>
<evidence type="ECO:0000313" key="4">
    <source>
        <dbReference type="EMBL" id="SHK58382.1"/>
    </source>
</evidence>
<name>A0A1M6TMU7_9FIRM</name>
<evidence type="ECO:0000259" key="1">
    <source>
        <dbReference type="PROSITE" id="PS50112"/>
    </source>
</evidence>
<dbReference type="AlphaFoldDB" id="A0A1M6TMU7"/>
<dbReference type="InterPro" id="IPR013767">
    <property type="entry name" value="PAS_fold"/>
</dbReference>
<dbReference type="GO" id="GO:0006355">
    <property type="term" value="P:regulation of DNA-templated transcription"/>
    <property type="evidence" value="ECO:0007669"/>
    <property type="project" value="InterPro"/>
</dbReference>
<dbReference type="RefSeq" id="WP_072890788.1">
    <property type="nucleotide sequence ID" value="NZ_FRAE01000101.1"/>
</dbReference>
<dbReference type="PANTHER" id="PTHR46663:SF2">
    <property type="entry name" value="GGDEF DOMAIN-CONTAINING PROTEIN"/>
    <property type="match status" value="1"/>
</dbReference>
<evidence type="ECO:0000259" key="3">
    <source>
        <dbReference type="PROSITE" id="PS50887"/>
    </source>
</evidence>
<dbReference type="SMART" id="SM00086">
    <property type="entry name" value="PAC"/>
    <property type="match status" value="1"/>
</dbReference>
<dbReference type="CDD" id="cd01949">
    <property type="entry name" value="GGDEF"/>
    <property type="match status" value="1"/>
</dbReference>
<dbReference type="NCBIfam" id="TIGR00254">
    <property type="entry name" value="GGDEF"/>
    <property type="match status" value="1"/>
</dbReference>
<dbReference type="EMBL" id="FRAE01000101">
    <property type="protein sequence ID" value="SHK58382.1"/>
    <property type="molecule type" value="Genomic_DNA"/>
</dbReference>
<dbReference type="Proteomes" id="UP000242497">
    <property type="component" value="Unassembled WGS sequence"/>
</dbReference>
<feature type="domain" description="PAC" evidence="2">
    <location>
        <begin position="122"/>
        <end position="174"/>
    </location>
</feature>
<dbReference type="PROSITE" id="PS50113">
    <property type="entry name" value="PAC"/>
    <property type="match status" value="1"/>
</dbReference>
<dbReference type="InterPro" id="IPR029787">
    <property type="entry name" value="Nucleotide_cyclase"/>
</dbReference>
<dbReference type="STRING" id="1123349.SAMN02744037_02639"/>
<proteinExistence type="predicted"/>
<dbReference type="InterPro" id="IPR035965">
    <property type="entry name" value="PAS-like_dom_sf"/>
</dbReference>
<accession>A0A1M6TMU7</accession>
<dbReference type="SMART" id="SM00267">
    <property type="entry name" value="GGDEF"/>
    <property type="match status" value="1"/>
</dbReference>
<protein>
    <submittedName>
        <fullName evidence="4">PAS domain S-box-containing protein/diguanylate cyclase (GGDEF) domain-containing protein</fullName>
    </submittedName>
</protein>
<dbReference type="InterPro" id="IPR043128">
    <property type="entry name" value="Rev_trsase/Diguanyl_cyclase"/>
</dbReference>
<dbReference type="PROSITE" id="PS50887">
    <property type="entry name" value="GGDEF"/>
    <property type="match status" value="1"/>
</dbReference>
<sequence>MSIYKLLLSLFKLDRWGKFYNKINRGIQQVLNDIELCLKCGQRIKLKENFEFLQNFIDTIPNPIFYKDENGFFKHCNIAFIEFLGLKKEEIIGHTTYDIYSKELADMHYKVDIELMKNKGKKNYEAKLRHKDGSIRDVIINKAIITNEKEETKGIVGVITDITERKKDQKRINKLLKLKEAMLEISYSVIGVSDINELFDLILKKAIDFIENANVGSVLVLDDNKNLKIAASKGYKVDKSKKFKIKLDESMIWIKRKGNMDKTIIINDVDKINKINFLEKKQEFKIKSVICSPIIIDKKLYGFINIDSKYSNVFDDTDLEIMEYIRNQIQIAISKYKLYEEMFYSYRYDKLTNVYNRRYFEDLFDKYIHKSSKYKEHFSLVVFDLNELKFVNDNYGHLAGDELIKTFAKNLSECIRSSDILIRLGGDEFVGVFFKTNSKNLVKKFEDLLKDFKNNKISFEGNNITCSFSYGIAEFPKDSTNYKELIKIADDRMYQYKRELKSNET</sequence>
<gene>
    <name evidence="4" type="ORF">SAMN02744037_02639</name>
</gene>
<dbReference type="Gene3D" id="3.30.450.40">
    <property type="match status" value="1"/>
</dbReference>
<dbReference type="CDD" id="cd00130">
    <property type="entry name" value="PAS"/>
    <property type="match status" value="1"/>
</dbReference>
<dbReference type="PROSITE" id="PS50112">
    <property type="entry name" value="PAS"/>
    <property type="match status" value="1"/>
</dbReference>
<dbReference type="InterPro" id="IPR000700">
    <property type="entry name" value="PAS-assoc_C"/>
</dbReference>
<dbReference type="Pfam" id="PF13185">
    <property type="entry name" value="GAF_2"/>
    <property type="match status" value="1"/>
</dbReference>
<dbReference type="InterPro" id="IPR052163">
    <property type="entry name" value="DGC-Regulatory_Protein"/>
</dbReference>
<dbReference type="PANTHER" id="PTHR46663">
    <property type="entry name" value="DIGUANYLATE CYCLASE DGCT-RELATED"/>
    <property type="match status" value="1"/>
</dbReference>
<dbReference type="InterPro" id="IPR029016">
    <property type="entry name" value="GAF-like_dom_sf"/>
</dbReference>
<feature type="domain" description="PAS" evidence="1">
    <location>
        <begin position="49"/>
        <end position="103"/>
    </location>
</feature>
<dbReference type="InterPro" id="IPR000160">
    <property type="entry name" value="GGDEF_dom"/>
</dbReference>
<dbReference type="InterPro" id="IPR003018">
    <property type="entry name" value="GAF"/>
</dbReference>
<dbReference type="NCBIfam" id="TIGR00229">
    <property type="entry name" value="sensory_box"/>
    <property type="match status" value="1"/>
</dbReference>
<dbReference type="SUPFAM" id="SSF55785">
    <property type="entry name" value="PYP-like sensor domain (PAS domain)"/>
    <property type="match status" value="1"/>
</dbReference>
<dbReference type="InterPro" id="IPR001610">
    <property type="entry name" value="PAC"/>
</dbReference>
<dbReference type="SMART" id="SM00065">
    <property type="entry name" value="GAF"/>
    <property type="match status" value="1"/>
</dbReference>
<dbReference type="SMART" id="SM00091">
    <property type="entry name" value="PAS"/>
    <property type="match status" value="1"/>
</dbReference>
<dbReference type="SUPFAM" id="SSF55073">
    <property type="entry name" value="Nucleotide cyclase"/>
    <property type="match status" value="1"/>
</dbReference>
<evidence type="ECO:0000259" key="2">
    <source>
        <dbReference type="PROSITE" id="PS50113"/>
    </source>
</evidence>
<reference evidence="5" key="1">
    <citation type="submission" date="2016-11" db="EMBL/GenBank/DDBJ databases">
        <authorList>
            <person name="Varghese N."/>
            <person name="Submissions S."/>
        </authorList>
    </citation>
    <scope>NUCLEOTIDE SEQUENCE [LARGE SCALE GENOMIC DNA]</scope>
    <source>
        <strain evidence="5">DSM 15518</strain>
    </source>
</reference>